<dbReference type="GO" id="GO:0003723">
    <property type="term" value="F:RNA binding"/>
    <property type="evidence" value="ECO:0007669"/>
    <property type="project" value="UniProtKB-KW"/>
</dbReference>
<dbReference type="EMBL" id="JAEAOA010000270">
    <property type="protein sequence ID" value="KAK3585486.1"/>
    <property type="molecule type" value="Genomic_DNA"/>
</dbReference>
<evidence type="ECO:0000256" key="20">
    <source>
        <dbReference type="SAM" id="MobiDB-lite"/>
    </source>
</evidence>
<dbReference type="Gene3D" id="1.20.1320.30">
    <property type="match status" value="1"/>
</dbReference>
<evidence type="ECO:0000256" key="5">
    <source>
        <dbReference type="ARBA" id="ARBA00022499"/>
    </source>
</evidence>
<dbReference type="InterPro" id="IPR011029">
    <property type="entry name" value="DEATH-like_dom_sf"/>
</dbReference>
<evidence type="ECO:0000256" key="19">
    <source>
        <dbReference type="ARBA" id="ARBA00049390"/>
    </source>
</evidence>
<keyword evidence="25" id="KW-1185">Reference proteome</keyword>
<reference evidence="24" key="1">
    <citation type="journal article" date="2021" name="Genome Biol. Evol.">
        <title>A High-Quality Reference Genome for a Parasitic Bivalve with Doubly Uniparental Inheritance (Bivalvia: Unionida).</title>
        <authorList>
            <person name="Smith C.H."/>
        </authorList>
    </citation>
    <scope>NUCLEOTIDE SEQUENCE</scope>
    <source>
        <strain evidence="24">CHS0354</strain>
    </source>
</reference>
<evidence type="ECO:0000259" key="22">
    <source>
        <dbReference type="PROSITE" id="PS51194"/>
    </source>
</evidence>
<keyword evidence="12" id="KW-0347">Helicase</keyword>
<evidence type="ECO:0000256" key="18">
    <source>
        <dbReference type="ARBA" id="ARBA00023118"/>
    </source>
</evidence>
<feature type="compositionally biased region" description="Polar residues" evidence="20">
    <location>
        <begin position="281"/>
        <end position="295"/>
    </location>
</feature>
<keyword evidence="10" id="KW-0547">Nucleotide-binding</keyword>
<evidence type="ECO:0000259" key="23">
    <source>
        <dbReference type="PROSITE" id="PS51789"/>
    </source>
</evidence>
<dbReference type="SUPFAM" id="SSF52540">
    <property type="entry name" value="P-loop containing nucleoside triphosphate hydrolases"/>
    <property type="match status" value="1"/>
</dbReference>
<keyword evidence="15" id="KW-0832">Ubl conjugation</keyword>
<feature type="domain" description="Helicase ATP-binding" evidence="21">
    <location>
        <begin position="395"/>
        <end position="570"/>
    </location>
</feature>
<dbReference type="PROSITE" id="PS51789">
    <property type="entry name" value="RLR_CTR"/>
    <property type="match status" value="1"/>
</dbReference>
<evidence type="ECO:0000256" key="13">
    <source>
        <dbReference type="ARBA" id="ARBA00022833"/>
    </source>
</evidence>
<dbReference type="GO" id="GO:0005737">
    <property type="term" value="C:cytoplasm"/>
    <property type="evidence" value="ECO:0007669"/>
    <property type="project" value="UniProtKB-SubCell"/>
</dbReference>
<dbReference type="AlphaFoldDB" id="A0AAE0S511"/>
<dbReference type="GO" id="GO:0046872">
    <property type="term" value="F:metal ion binding"/>
    <property type="evidence" value="ECO:0007669"/>
    <property type="project" value="UniProtKB-KW"/>
</dbReference>
<dbReference type="GO" id="GO:0051607">
    <property type="term" value="P:defense response to virus"/>
    <property type="evidence" value="ECO:0007669"/>
    <property type="project" value="UniProtKB-KW"/>
</dbReference>
<evidence type="ECO:0000256" key="6">
    <source>
        <dbReference type="ARBA" id="ARBA00022553"/>
    </source>
</evidence>
<keyword evidence="4" id="KW-0963">Cytoplasm</keyword>
<evidence type="ECO:0000256" key="4">
    <source>
        <dbReference type="ARBA" id="ARBA00022490"/>
    </source>
</evidence>
<evidence type="ECO:0000259" key="21">
    <source>
        <dbReference type="PROSITE" id="PS51192"/>
    </source>
</evidence>
<keyword evidence="7" id="KW-0399">Innate immunity</keyword>
<comment type="subcellular location">
    <subcellularLocation>
        <location evidence="1">Cytoplasm</location>
    </subcellularLocation>
</comment>
<comment type="catalytic activity">
    <reaction evidence="19">
        <text>ATP + H2O = ADP + phosphate + H(+)</text>
        <dbReference type="Rhea" id="RHEA:13065"/>
        <dbReference type="ChEBI" id="CHEBI:15377"/>
        <dbReference type="ChEBI" id="CHEBI:15378"/>
        <dbReference type="ChEBI" id="CHEBI:30616"/>
        <dbReference type="ChEBI" id="CHEBI:43474"/>
        <dbReference type="ChEBI" id="CHEBI:456216"/>
        <dbReference type="EC" id="3.6.4.13"/>
    </reaction>
    <physiologicalReaction direction="left-to-right" evidence="19">
        <dbReference type="Rhea" id="RHEA:13066"/>
    </physiologicalReaction>
</comment>
<accession>A0AAE0S511</accession>
<evidence type="ECO:0000256" key="8">
    <source>
        <dbReference type="ARBA" id="ARBA00022723"/>
    </source>
</evidence>
<dbReference type="EC" id="3.6.4.13" evidence="3"/>
<dbReference type="PROSITE" id="PS51194">
    <property type="entry name" value="HELICASE_CTER"/>
    <property type="match status" value="1"/>
</dbReference>
<keyword evidence="5" id="KW-1017">Isopeptide bond</keyword>
<dbReference type="InterPro" id="IPR027417">
    <property type="entry name" value="P-loop_NTPase"/>
</dbReference>
<dbReference type="Gene3D" id="2.170.150.30">
    <property type="entry name" value="RIG-I-like receptor, C-terminal regulatory domain"/>
    <property type="match status" value="1"/>
</dbReference>
<dbReference type="GO" id="GO:0045087">
    <property type="term" value="P:innate immune response"/>
    <property type="evidence" value="ECO:0007669"/>
    <property type="project" value="UniProtKB-KW"/>
</dbReference>
<feature type="region of interest" description="Disordered" evidence="20">
    <location>
        <begin position="249"/>
        <end position="297"/>
    </location>
</feature>
<dbReference type="InterPro" id="IPR031964">
    <property type="entry name" value="CARD_dom"/>
</dbReference>
<keyword evidence="8" id="KW-0479">Metal-binding</keyword>
<reference evidence="24" key="3">
    <citation type="submission" date="2023-05" db="EMBL/GenBank/DDBJ databases">
        <authorList>
            <person name="Smith C.H."/>
        </authorList>
    </citation>
    <scope>NUCLEOTIDE SEQUENCE</scope>
    <source>
        <strain evidence="24">CHS0354</strain>
        <tissue evidence="24">Mantle</tissue>
    </source>
</reference>
<dbReference type="InterPro" id="IPR041204">
    <property type="entry name" value="RIG-I-like_C"/>
</dbReference>
<evidence type="ECO:0000256" key="11">
    <source>
        <dbReference type="ARBA" id="ARBA00022801"/>
    </source>
</evidence>
<feature type="domain" description="Helicase C-terminal" evidence="22">
    <location>
        <begin position="758"/>
        <end position="914"/>
    </location>
</feature>
<dbReference type="PANTHER" id="PTHR14074">
    <property type="entry name" value="HELICASE WITH DEATH DOMAIN-RELATED"/>
    <property type="match status" value="1"/>
</dbReference>
<evidence type="ECO:0000256" key="2">
    <source>
        <dbReference type="ARBA" id="ARBA00006866"/>
    </source>
</evidence>
<dbReference type="InterPro" id="IPR001650">
    <property type="entry name" value="Helicase_C-like"/>
</dbReference>
<dbReference type="Pfam" id="PF11648">
    <property type="entry name" value="RIG-I_C-RD"/>
    <property type="match status" value="1"/>
</dbReference>
<evidence type="ECO:0000256" key="14">
    <source>
        <dbReference type="ARBA" id="ARBA00022840"/>
    </source>
</evidence>
<gene>
    <name evidence="24" type="ORF">CHS0354_003334</name>
</gene>
<proteinExistence type="inferred from homology"/>
<keyword evidence="11" id="KW-0378">Hydrolase</keyword>
<dbReference type="SMART" id="SM00490">
    <property type="entry name" value="HELICc"/>
    <property type="match status" value="1"/>
</dbReference>
<evidence type="ECO:0000256" key="12">
    <source>
        <dbReference type="ARBA" id="ARBA00022806"/>
    </source>
</evidence>
<dbReference type="InterPro" id="IPR014001">
    <property type="entry name" value="Helicase_ATP-bd"/>
</dbReference>
<keyword evidence="16" id="KW-0391">Immunity</keyword>
<evidence type="ECO:0000256" key="17">
    <source>
        <dbReference type="ARBA" id="ARBA00022884"/>
    </source>
</evidence>
<dbReference type="SMART" id="SM00487">
    <property type="entry name" value="DEXDc"/>
    <property type="match status" value="1"/>
</dbReference>
<evidence type="ECO:0000256" key="15">
    <source>
        <dbReference type="ARBA" id="ARBA00022843"/>
    </source>
</evidence>
<evidence type="ECO:0000256" key="3">
    <source>
        <dbReference type="ARBA" id="ARBA00012552"/>
    </source>
</evidence>
<dbReference type="Proteomes" id="UP001195483">
    <property type="component" value="Unassembled WGS sequence"/>
</dbReference>
<feature type="region of interest" description="Disordered" evidence="20">
    <location>
        <begin position="199"/>
        <end position="236"/>
    </location>
</feature>
<evidence type="ECO:0000256" key="16">
    <source>
        <dbReference type="ARBA" id="ARBA00022859"/>
    </source>
</evidence>
<keyword evidence="14" id="KW-0067">ATP-binding</keyword>
<evidence type="ECO:0000256" key="10">
    <source>
        <dbReference type="ARBA" id="ARBA00022741"/>
    </source>
</evidence>
<dbReference type="Pfam" id="PF16739">
    <property type="entry name" value="CARD_2"/>
    <property type="match status" value="1"/>
</dbReference>
<comment type="similarity">
    <text evidence="2">Belongs to the helicase family. RLR subfamily.</text>
</comment>
<evidence type="ECO:0000313" key="25">
    <source>
        <dbReference type="Proteomes" id="UP001195483"/>
    </source>
</evidence>
<dbReference type="Pfam" id="PF00271">
    <property type="entry name" value="Helicase_C"/>
    <property type="match status" value="1"/>
</dbReference>
<dbReference type="InterPro" id="IPR051363">
    <property type="entry name" value="RLR_Helicase"/>
</dbReference>
<feature type="domain" description="RLR CTR" evidence="23">
    <location>
        <begin position="941"/>
        <end position="1071"/>
    </location>
</feature>
<evidence type="ECO:0000256" key="7">
    <source>
        <dbReference type="ARBA" id="ARBA00022588"/>
    </source>
</evidence>
<protein>
    <recommendedName>
        <fullName evidence="3">RNA helicase</fullName>
        <ecNumber evidence="3">3.6.4.13</ecNumber>
    </recommendedName>
</protein>
<dbReference type="GO" id="GO:0016787">
    <property type="term" value="F:hydrolase activity"/>
    <property type="evidence" value="ECO:0007669"/>
    <property type="project" value="UniProtKB-KW"/>
</dbReference>
<keyword evidence="18" id="KW-0051">Antiviral defense</keyword>
<reference evidence="24" key="2">
    <citation type="journal article" date="2021" name="Genome Biol. Evol.">
        <title>Developing a high-quality reference genome for a parasitic bivalve with doubly uniparental inheritance (Bivalvia: Unionida).</title>
        <authorList>
            <person name="Smith C.H."/>
        </authorList>
    </citation>
    <scope>NUCLEOTIDE SEQUENCE</scope>
    <source>
        <strain evidence="24">CHS0354</strain>
        <tissue evidence="24">Mantle</tissue>
    </source>
</reference>
<evidence type="ECO:0000313" key="24">
    <source>
        <dbReference type="EMBL" id="KAK3585486.1"/>
    </source>
</evidence>
<dbReference type="Gene3D" id="3.40.50.300">
    <property type="entry name" value="P-loop containing nucleotide triphosphate hydrolases"/>
    <property type="match status" value="2"/>
</dbReference>
<dbReference type="PROSITE" id="PS51192">
    <property type="entry name" value="HELICASE_ATP_BIND_1"/>
    <property type="match status" value="1"/>
</dbReference>
<dbReference type="PANTHER" id="PTHR14074:SF16">
    <property type="entry name" value="ANTIVIRAL INNATE IMMUNE RESPONSE RECEPTOR RIG-I"/>
    <property type="match status" value="1"/>
</dbReference>
<evidence type="ECO:0000256" key="1">
    <source>
        <dbReference type="ARBA" id="ARBA00004496"/>
    </source>
</evidence>
<dbReference type="InterPro" id="IPR038557">
    <property type="entry name" value="RLR_C_sf"/>
</dbReference>
<evidence type="ECO:0000256" key="9">
    <source>
        <dbReference type="ARBA" id="ARBA00022737"/>
    </source>
</evidence>
<comment type="caution">
    <text evidence="24">The sequence shown here is derived from an EMBL/GenBank/DDBJ whole genome shotgun (WGS) entry which is preliminary data.</text>
</comment>
<keyword evidence="9" id="KW-0677">Repeat</keyword>
<dbReference type="GO" id="GO:0003724">
    <property type="term" value="F:RNA helicase activity"/>
    <property type="evidence" value="ECO:0007669"/>
    <property type="project" value="UniProtKB-EC"/>
</dbReference>
<keyword evidence="17" id="KW-0694">RNA-binding</keyword>
<name>A0AAE0S511_9BIVA</name>
<dbReference type="GO" id="GO:0005524">
    <property type="term" value="F:ATP binding"/>
    <property type="evidence" value="ECO:0007669"/>
    <property type="project" value="UniProtKB-KW"/>
</dbReference>
<organism evidence="24 25">
    <name type="scientific">Potamilus streckersoni</name>
    <dbReference type="NCBI Taxonomy" id="2493646"/>
    <lineage>
        <taxon>Eukaryota</taxon>
        <taxon>Metazoa</taxon>
        <taxon>Spiralia</taxon>
        <taxon>Lophotrochozoa</taxon>
        <taxon>Mollusca</taxon>
        <taxon>Bivalvia</taxon>
        <taxon>Autobranchia</taxon>
        <taxon>Heteroconchia</taxon>
        <taxon>Palaeoheterodonta</taxon>
        <taxon>Unionida</taxon>
        <taxon>Unionoidea</taxon>
        <taxon>Unionidae</taxon>
        <taxon>Ambleminae</taxon>
        <taxon>Lampsilini</taxon>
        <taxon>Potamilus</taxon>
    </lineage>
</organism>
<sequence>MENIEANLKRYRPLVVSLLKATDIVLRLPIEIIAIEKRSELNQLAATSQALATANILDILDKSTEPGKWQAFSEALYSAEYPYLLEILKSMPMMGKHEDYHLKLIHVFAHELQQCVVPMHILSYLQSKGVISQGDVQEITARQLNFGPQFAFLLLLDLLPRRKRPEIWYRHFLEGLLEQGYADLVQQIDPDFFSEQKLGSFDTDKTEPSGSSASWDGDEHGDVEMTLEDSGSGYNSGGDLAVPLSSSLQDTMDSSKTINRKRKIGNSGSDGRPHVMVSPFKDTQSHSYKPDSSPTECKISISPKVKDTEEMVQDRNILDEKKCADPDKDVIGNRFGDQVLGPYESASDDTKDLNLSESGTDVAFENNSSDEDTSDFQLKADTNPLQLRKYQLELAEIALHGENTIICAETGSGKTWVALYVVKNHLESASSGKKKVVFMARTIPLITQQQQLFQEQLPNYTTKLLTGESELSMALHMLLPDCDIFFLTPQILVNNLDKQTVSLSDFSLMILDECHHTRKDESYNRLMRKYLVAKVKNNVSNLPQILGLTASMGVGKSKSDNDALDYIVSIMANLDTSKLSTVEKNKEELKEFISIPEEETVKLKDRPTDLCKRRIMQAMCDVQDKLEDKCLFESSLMEVVTAKRPKDLNSLQYMQWTKTIEKIAASEVENSETSRFVISCVKYLAIFNEALELNSLLGISDVFKFLANRFNPENEHRSKHTEDEKALFEILKNVQKDLSVYNKKDDQVNPNLQMLSNTLRDMLLAENVDPESRALVFVEARVTCIALANYLDSVLGRDSLHVHKLTGKASTLEDDGMTEAEQTETLEKFRSGEYTVLVSTSVGVEGIDIPDCNIVLSYNYAGNEITKLQMTGRARKKGGKKIIIGNEKKLDKDKLNTLKMAMMYRALESVKKINPSSLQRKIKLFQKDEIMKEEVRERILKNQIGSKKRGKFRLCCKKCKIEVVDGEDLCVVKDSFHIVIGKEFRKLIDIRCHKKPKRKNIDGYIKTKKIHCKKCGLDWGVYFVYSSLLLPTLKIESFIIRNMENGAISTCEQWQALPFDIEHRELADLADLLEVSSQTSELTP</sequence>
<keyword evidence="6" id="KW-0597">Phosphoprotein</keyword>
<keyword evidence="13" id="KW-0862">Zinc</keyword>
<dbReference type="InterPro" id="IPR021673">
    <property type="entry name" value="RLR_CTR"/>
</dbReference>
<dbReference type="Pfam" id="PF00270">
    <property type="entry name" value="DEAD"/>
    <property type="match status" value="1"/>
</dbReference>
<dbReference type="InterPro" id="IPR011545">
    <property type="entry name" value="DEAD/DEAH_box_helicase_dom"/>
</dbReference>
<dbReference type="Gene3D" id="1.10.533.10">
    <property type="entry name" value="Death Domain, Fas"/>
    <property type="match status" value="2"/>
</dbReference>
<dbReference type="Pfam" id="PF18119">
    <property type="entry name" value="RIG-I_C"/>
    <property type="match status" value="1"/>
</dbReference>